<feature type="non-terminal residue" evidence="1">
    <location>
        <position position="253"/>
    </location>
</feature>
<accession>A0ACB8R0J4</accession>
<proteinExistence type="predicted"/>
<organism evidence="1 2">
    <name type="scientific">Auriscalpium vulgare</name>
    <dbReference type="NCBI Taxonomy" id="40419"/>
    <lineage>
        <taxon>Eukaryota</taxon>
        <taxon>Fungi</taxon>
        <taxon>Dikarya</taxon>
        <taxon>Basidiomycota</taxon>
        <taxon>Agaricomycotina</taxon>
        <taxon>Agaricomycetes</taxon>
        <taxon>Russulales</taxon>
        <taxon>Auriscalpiaceae</taxon>
        <taxon>Auriscalpium</taxon>
    </lineage>
</organism>
<comment type="caution">
    <text evidence="1">The sequence shown here is derived from an EMBL/GenBank/DDBJ whole genome shotgun (WGS) entry which is preliminary data.</text>
</comment>
<feature type="non-terminal residue" evidence="1">
    <location>
        <position position="1"/>
    </location>
</feature>
<reference evidence="1" key="2">
    <citation type="journal article" date="2022" name="New Phytol.">
        <title>Evolutionary transition to the ectomycorrhizal habit in the genomes of a hyperdiverse lineage of mushroom-forming fungi.</title>
        <authorList>
            <person name="Looney B."/>
            <person name="Miyauchi S."/>
            <person name="Morin E."/>
            <person name="Drula E."/>
            <person name="Courty P.E."/>
            <person name="Kohler A."/>
            <person name="Kuo A."/>
            <person name="LaButti K."/>
            <person name="Pangilinan J."/>
            <person name="Lipzen A."/>
            <person name="Riley R."/>
            <person name="Andreopoulos W."/>
            <person name="He G."/>
            <person name="Johnson J."/>
            <person name="Nolan M."/>
            <person name="Tritt A."/>
            <person name="Barry K.W."/>
            <person name="Grigoriev I.V."/>
            <person name="Nagy L.G."/>
            <person name="Hibbett D."/>
            <person name="Henrissat B."/>
            <person name="Matheny P.B."/>
            <person name="Labbe J."/>
            <person name="Martin F.M."/>
        </authorList>
    </citation>
    <scope>NUCLEOTIDE SEQUENCE</scope>
    <source>
        <strain evidence="1">FP105234-sp</strain>
    </source>
</reference>
<gene>
    <name evidence="1" type="ORF">FA95DRAFT_1465145</name>
</gene>
<reference evidence="1" key="1">
    <citation type="submission" date="2021-02" db="EMBL/GenBank/DDBJ databases">
        <authorList>
            <consortium name="DOE Joint Genome Institute"/>
            <person name="Ahrendt S."/>
            <person name="Looney B.P."/>
            <person name="Miyauchi S."/>
            <person name="Morin E."/>
            <person name="Drula E."/>
            <person name="Courty P.E."/>
            <person name="Chicoki N."/>
            <person name="Fauchery L."/>
            <person name="Kohler A."/>
            <person name="Kuo A."/>
            <person name="Labutti K."/>
            <person name="Pangilinan J."/>
            <person name="Lipzen A."/>
            <person name="Riley R."/>
            <person name="Andreopoulos W."/>
            <person name="He G."/>
            <person name="Johnson J."/>
            <person name="Barry K.W."/>
            <person name="Grigoriev I.V."/>
            <person name="Nagy L."/>
            <person name="Hibbett D."/>
            <person name="Henrissat B."/>
            <person name="Matheny P.B."/>
            <person name="Labbe J."/>
            <person name="Martin F."/>
        </authorList>
    </citation>
    <scope>NUCLEOTIDE SEQUENCE</scope>
    <source>
        <strain evidence="1">FP105234-sp</strain>
    </source>
</reference>
<name>A0ACB8R0J4_9AGAM</name>
<evidence type="ECO:0000313" key="2">
    <source>
        <dbReference type="Proteomes" id="UP000814033"/>
    </source>
</evidence>
<dbReference type="EMBL" id="MU277105">
    <property type="protein sequence ID" value="KAI0037305.1"/>
    <property type="molecule type" value="Genomic_DNA"/>
</dbReference>
<protein>
    <submittedName>
        <fullName evidence="1">Uncharacterized protein</fullName>
    </submittedName>
</protein>
<evidence type="ECO:0000313" key="1">
    <source>
        <dbReference type="EMBL" id="KAI0037305.1"/>
    </source>
</evidence>
<keyword evidence="2" id="KW-1185">Reference proteome</keyword>
<dbReference type="Proteomes" id="UP000814033">
    <property type="component" value="Unassembled WGS sequence"/>
</dbReference>
<sequence>LVKMVNLMTVKMEIGSPMASLFNLGFGGHVTSETFKPVFWQNYVAPVRNFWAMDYMYRPILLNNMNVYEWCRTSIKRRIPKSRRKPMTDDESGNEHSDGEHQVSNHNDEPSDSEKISSESDHGDSDSDYQPTTKQRLKRKRRTRKEYFRFTKDHPEYPSHEVSINSEEMDTVPNFIGKSLPRRDKGNREIYCITMLTLFKAWRAPGDLKSPEQTWEEAFAGHQFSVREKHLMDNFQIRHECRDAHDDYAAQRR</sequence>